<dbReference type="PANTHER" id="PTHR12935">
    <property type="entry name" value="GAMMA-GLUTAMYLCYCLOTRANSFERASE"/>
    <property type="match status" value="1"/>
</dbReference>
<organism evidence="6 7">
    <name type="scientific">Manduca sexta</name>
    <name type="common">Tobacco hawkmoth</name>
    <name type="synonym">Tobacco hornworm</name>
    <dbReference type="NCBI Taxonomy" id="7130"/>
    <lineage>
        <taxon>Eukaryota</taxon>
        <taxon>Metazoa</taxon>
        <taxon>Ecdysozoa</taxon>
        <taxon>Arthropoda</taxon>
        <taxon>Hexapoda</taxon>
        <taxon>Insecta</taxon>
        <taxon>Pterygota</taxon>
        <taxon>Neoptera</taxon>
        <taxon>Endopterygota</taxon>
        <taxon>Lepidoptera</taxon>
        <taxon>Glossata</taxon>
        <taxon>Ditrysia</taxon>
        <taxon>Bombycoidea</taxon>
        <taxon>Sphingidae</taxon>
        <taxon>Sphinginae</taxon>
        <taxon>Sphingini</taxon>
        <taxon>Manduca</taxon>
    </lineage>
</organism>
<feature type="binding site" evidence="4">
    <location>
        <position position="154"/>
    </location>
    <ligand>
        <name>substrate</name>
    </ligand>
</feature>
<dbReference type="EMBL" id="JH668388">
    <property type="protein sequence ID" value="KAG6450523.1"/>
    <property type="molecule type" value="Genomic_DNA"/>
</dbReference>
<feature type="binding site" evidence="4">
    <location>
        <begin position="28"/>
        <end position="33"/>
    </location>
    <ligand>
        <name>substrate</name>
    </ligand>
</feature>
<dbReference type="InterPro" id="IPR036568">
    <property type="entry name" value="GGCT-like_sf"/>
</dbReference>
<dbReference type="AlphaFoldDB" id="A0A921Z348"/>
<name>A0A921Z348_MANSE</name>
<dbReference type="Proteomes" id="UP000791440">
    <property type="component" value="Unassembled WGS sequence"/>
</dbReference>
<feature type="signal peptide" evidence="5">
    <location>
        <begin position="1"/>
        <end position="18"/>
    </location>
</feature>
<sequence>MNKIFIFVILTIIKLTLSVNSDEGTFLYFAYGSNLLAKRLHINNPSAVFYSTAKLKDFRLDFNIDDDVWNGAVATIVEDPGEIVWGDLWSLHNSDLKHLDNQEMAEGWYFAKNVTVTTSNGTDILARTYELVDNPAKLPEGEIIPPGRRPSITYLKVIIAGAIESNLPPEYIEYLKNIPTNGKIGTRKIRNRLGYPFNTTTLEI</sequence>
<evidence type="ECO:0000313" key="6">
    <source>
        <dbReference type="EMBL" id="KAG6450523.1"/>
    </source>
</evidence>
<evidence type="ECO:0000256" key="1">
    <source>
        <dbReference type="ARBA" id="ARBA00012346"/>
    </source>
</evidence>
<evidence type="ECO:0000256" key="2">
    <source>
        <dbReference type="ARBA" id="ARBA00023239"/>
    </source>
</evidence>
<proteinExistence type="predicted"/>
<dbReference type="CDD" id="cd06661">
    <property type="entry name" value="GGCT_like"/>
    <property type="match status" value="1"/>
</dbReference>
<evidence type="ECO:0000256" key="4">
    <source>
        <dbReference type="PIRSR" id="PIRSR617939-2"/>
    </source>
</evidence>
<feature type="chain" id="PRO_5036811959" description="gamma-glutamylcyclotransferase" evidence="5">
    <location>
        <begin position="19"/>
        <end position="204"/>
    </location>
</feature>
<comment type="caution">
    <text evidence="6">The sequence shown here is derived from an EMBL/GenBank/DDBJ whole genome shotgun (WGS) entry which is preliminary data.</text>
</comment>
<keyword evidence="2" id="KW-0456">Lyase</keyword>
<reference evidence="6" key="1">
    <citation type="journal article" date="2016" name="Insect Biochem. Mol. Biol.">
        <title>Multifaceted biological insights from a draft genome sequence of the tobacco hornworm moth, Manduca sexta.</title>
        <authorList>
            <person name="Kanost M.R."/>
            <person name="Arrese E.L."/>
            <person name="Cao X."/>
            <person name="Chen Y.R."/>
            <person name="Chellapilla S."/>
            <person name="Goldsmith M.R."/>
            <person name="Grosse-Wilde E."/>
            <person name="Heckel D.G."/>
            <person name="Herndon N."/>
            <person name="Jiang H."/>
            <person name="Papanicolaou A."/>
            <person name="Qu J."/>
            <person name="Soulages J.L."/>
            <person name="Vogel H."/>
            <person name="Walters J."/>
            <person name="Waterhouse R.M."/>
            <person name="Ahn S.J."/>
            <person name="Almeida F.C."/>
            <person name="An C."/>
            <person name="Aqrawi P."/>
            <person name="Bretschneider A."/>
            <person name="Bryant W.B."/>
            <person name="Bucks S."/>
            <person name="Chao H."/>
            <person name="Chevignon G."/>
            <person name="Christen J.M."/>
            <person name="Clarke D.F."/>
            <person name="Dittmer N.T."/>
            <person name="Ferguson L.C.F."/>
            <person name="Garavelou S."/>
            <person name="Gordon K.H.J."/>
            <person name="Gunaratna R.T."/>
            <person name="Han Y."/>
            <person name="Hauser F."/>
            <person name="He Y."/>
            <person name="Heidel-Fischer H."/>
            <person name="Hirsh A."/>
            <person name="Hu Y."/>
            <person name="Jiang H."/>
            <person name="Kalra D."/>
            <person name="Klinner C."/>
            <person name="Konig C."/>
            <person name="Kovar C."/>
            <person name="Kroll A.R."/>
            <person name="Kuwar S.S."/>
            <person name="Lee S.L."/>
            <person name="Lehman R."/>
            <person name="Li K."/>
            <person name="Li Z."/>
            <person name="Liang H."/>
            <person name="Lovelace S."/>
            <person name="Lu Z."/>
            <person name="Mansfield J.H."/>
            <person name="McCulloch K.J."/>
            <person name="Mathew T."/>
            <person name="Morton B."/>
            <person name="Muzny D.M."/>
            <person name="Neunemann D."/>
            <person name="Ongeri F."/>
            <person name="Pauchet Y."/>
            <person name="Pu L.L."/>
            <person name="Pyrousis I."/>
            <person name="Rao X.J."/>
            <person name="Redding A."/>
            <person name="Roesel C."/>
            <person name="Sanchez-Gracia A."/>
            <person name="Schaack S."/>
            <person name="Shukla A."/>
            <person name="Tetreau G."/>
            <person name="Wang Y."/>
            <person name="Xiong G.H."/>
            <person name="Traut W."/>
            <person name="Walsh T.K."/>
            <person name="Worley K.C."/>
            <person name="Wu D."/>
            <person name="Wu W."/>
            <person name="Wu Y.Q."/>
            <person name="Zhang X."/>
            <person name="Zou Z."/>
            <person name="Zucker H."/>
            <person name="Briscoe A.D."/>
            <person name="Burmester T."/>
            <person name="Clem R.J."/>
            <person name="Feyereisen R."/>
            <person name="Grimmelikhuijzen C.J.P."/>
            <person name="Hamodrakas S.J."/>
            <person name="Hansson B.S."/>
            <person name="Huguet E."/>
            <person name="Jermiin L.S."/>
            <person name="Lan Q."/>
            <person name="Lehman H.K."/>
            <person name="Lorenzen M."/>
            <person name="Merzendorfer H."/>
            <person name="Michalopoulos I."/>
            <person name="Morton D.B."/>
            <person name="Muthukrishnan S."/>
            <person name="Oakeshott J.G."/>
            <person name="Palmer W."/>
            <person name="Park Y."/>
            <person name="Passarelli A.L."/>
            <person name="Rozas J."/>
            <person name="Schwartz L.M."/>
            <person name="Smith W."/>
            <person name="Southgate A."/>
            <person name="Vilcinskas A."/>
            <person name="Vogt R."/>
            <person name="Wang P."/>
            <person name="Werren J."/>
            <person name="Yu X.Q."/>
            <person name="Zhou J.J."/>
            <person name="Brown S.J."/>
            <person name="Scherer S.E."/>
            <person name="Richards S."/>
            <person name="Blissard G.W."/>
        </authorList>
    </citation>
    <scope>NUCLEOTIDE SEQUENCE</scope>
</reference>
<accession>A0A921Z348</accession>
<dbReference type="SUPFAM" id="SSF110857">
    <property type="entry name" value="Gamma-glutamyl cyclotransferase-like"/>
    <property type="match status" value="1"/>
</dbReference>
<evidence type="ECO:0000256" key="5">
    <source>
        <dbReference type="SAM" id="SignalP"/>
    </source>
</evidence>
<dbReference type="PANTHER" id="PTHR12935:SF0">
    <property type="entry name" value="GAMMA-GLUTAMYLCYCLOTRANSFERASE"/>
    <property type="match status" value="1"/>
</dbReference>
<dbReference type="InterPro" id="IPR013024">
    <property type="entry name" value="GGCT-like"/>
</dbReference>
<protein>
    <recommendedName>
        <fullName evidence="1">gamma-glutamylcyclotransferase</fullName>
        <ecNumber evidence="1">4.3.2.9</ecNumber>
    </recommendedName>
</protein>
<dbReference type="InterPro" id="IPR017939">
    <property type="entry name" value="G-Glutamylcylcotransferase"/>
</dbReference>
<evidence type="ECO:0000313" key="7">
    <source>
        <dbReference type="Proteomes" id="UP000791440"/>
    </source>
</evidence>
<dbReference type="Gene3D" id="3.10.490.10">
    <property type="entry name" value="Gamma-glutamyl cyclotransferase-like"/>
    <property type="match status" value="1"/>
</dbReference>
<feature type="active site" description="Proton acceptor" evidence="3">
    <location>
        <position position="103"/>
    </location>
</feature>
<dbReference type="EC" id="4.3.2.9" evidence="1"/>
<keyword evidence="5" id="KW-0732">Signal</keyword>
<gene>
    <name evidence="6" type="ORF">O3G_MSEX006613</name>
</gene>
<dbReference type="Pfam" id="PF13772">
    <property type="entry name" value="AIG2_2"/>
    <property type="match status" value="1"/>
</dbReference>
<reference evidence="6" key="2">
    <citation type="submission" date="2020-12" db="EMBL/GenBank/DDBJ databases">
        <authorList>
            <person name="Kanost M."/>
        </authorList>
    </citation>
    <scope>NUCLEOTIDE SEQUENCE</scope>
</reference>
<dbReference type="GO" id="GO:0003839">
    <property type="term" value="F:gamma-glutamylcyclotransferase activity"/>
    <property type="evidence" value="ECO:0007669"/>
    <property type="project" value="UniProtKB-EC"/>
</dbReference>
<keyword evidence="7" id="KW-1185">Reference proteome</keyword>
<evidence type="ECO:0000256" key="3">
    <source>
        <dbReference type="PIRSR" id="PIRSR617939-1"/>
    </source>
</evidence>